<dbReference type="AlphaFoldDB" id="A0A8T7M3Z1"/>
<gene>
    <name evidence="3" type="ORF">HXX08_12965</name>
    <name evidence="4" type="ORF">OZ401_004751</name>
</gene>
<dbReference type="InterPro" id="IPR050272">
    <property type="entry name" value="Isochorismatase-like_hydrls"/>
</dbReference>
<dbReference type="RefSeq" id="WP_341472105.1">
    <property type="nucleotide sequence ID" value="NZ_CP128401.1"/>
</dbReference>
<dbReference type="InterPro" id="IPR036380">
    <property type="entry name" value="Isochorismatase-like_sf"/>
</dbReference>
<dbReference type="EMBL" id="CP128401">
    <property type="protein sequence ID" value="WJW70230.1"/>
    <property type="molecule type" value="Genomic_DNA"/>
</dbReference>
<dbReference type="Proteomes" id="UP001431572">
    <property type="component" value="Plasmid unnamed1"/>
</dbReference>
<dbReference type="Proteomes" id="UP000521676">
    <property type="component" value="Unassembled WGS sequence"/>
</dbReference>
<geneLocation type="plasmid" evidence="4 6">
    <name>unnamed1</name>
</geneLocation>
<dbReference type="EMBL" id="JACATZ010000001">
    <property type="protein sequence ID" value="NWJ46783.1"/>
    <property type="molecule type" value="Genomic_DNA"/>
</dbReference>
<name>A0A8T7M3Z1_9CHLR</name>
<protein>
    <submittedName>
        <fullName evidence="3">Cysteine hydrolase</fullName>
    </submittedName>
</protein>
<keyword evidence="4" id="KW-0614">Plasmid</keyword>
<keyword evidence="1 3" id="KW-0378">Hydrolase</keyword>
<evidence type="ECO:0000313" key="5">
    <source>
        <dbReference type="Proteomes" id="UP000521676"/>
    </source>
</evidence>
<evidence type="ECO:0000313" key="6">
    <source>
        <dbReference type="Proteomes" id="UP001431572"/>
    </source>
</evidence>
<feature type="domain" description="Isochorismatase-like" evidence="2">
    <location>
        <begin position="5"/>
        <end position="148"/>
    </location>
</feature>
<dbReference type="InterPro" id="IPR000868">
    <property type="entry name" value="Isochorismatase-like_dom"/>
</dbReference>
<dbReference type="GO" id="GO:0016787">
    <property type="term" value="F:hydrolase activity"/>
    <property type="evidence" value="ECO:0007669"/>
    <property type="project" value="UniProtKB-KW"/>
</dbReference>
<evidence type="ECO:0000313" key="4">
    <source>
        <dbReference type="EMBL" id="WJW70230.1"/>
    </source>
</evidence>
<organism evidence="3 5">
    <name type="scientific">Candidatus Chlorohelix allophototropha</name>
    <dbReference type="NCBI Taxonomy" id="3003348"/>
    <lineage>
        <taxon>Bacteria</taxon>
        <taxon>Bacillati</taxon>
        <taxon>Chloroflexota</taxon>
        <taxon>Chloroflexia</taxon>
        <taxon>Candidatus Chloroheliales</taxon>
        <taxon>Candidatus Chloroheliaceae</taxon>
        <taxon>Candidatus Chlorohelix</taxon>
    </lineage>
</organism>
<evidence type="ECO:0000259" key="2">
    <source>
        <dbReference type="Pfam" id="PF00857"/>
    </source>
</evidence>
<evidence type="ECO:0000313" key="3">
    <source>
        <dbReference type="EMBL" id="NWJ46783.1"/>
    </source>
</evidence>
<keyword evidence="6" id="KW-1185">Reference proteome</keyword>
<dbReference type="Pfam" id="PF00857">
    <property type="entry name" value="Isochorismatase"/>
    <property type="match status" value="1"/>
</dbReference>
<dbReference type="PANTHER" id="PTHR43540">
    <property type="entry name" value="PEROXYUREIDOACRYLATE/UREIDOACRYLATE AMIDOHYDROLASE-RELATED"/>
    <property type="match status" value="1"/>
</dbReference>
<dbReference type="PANTHER" id="PTHR43540:SF14">
    <property type="entry name" value="ISOCHORISMATASE"/>
    <property type="match status" value="1"/>
</dbReference>
<reference evidence="4" key="2">
    <citation type="journal article" date="2024" name="Nature">
        <title>Anoxygenic phototroph of the Chloroflexota uses a type I reaction centre.</title>
        <authorList>
            <person name="Tsuji J.M."/>
            <person name="Shaw N.A."/>
            <person name="Nagashima S."/>
            <person name="Venkiteswaran J.J."/>
            <person name="Schiff S.L."/>
            <person name="Watanabe T."/>
            <person name="Fukui M."/>
            <person name="Hanada S."/>
            <person name="Tank M."/>
            <person name="Neufeld J.D."/>
        </authorList>
    </citation>
    <scope>NUCLEOTIDE SEQUENCE</scope>
    <source>
        <strain evidence="4">L227-S17</strain>
        <plasmid evidence="4 6">unnamed1</plasmid>
    </source>
</reference>
<dbReference type="Gene3D" id="3.40.50.850">
    <property type="entry name" value="Isochorismatase-like"/>
    <property type="match status" value="1"/>
</dbReference>
<evidence type="ECO:0000256" key="1">
    <source>
        <dbReference type="ARBA" id="ARBA00022801"/>
    </source>
</evidence>
<accession>A0A8T7M3Z1</accession>
<reference evidence="3 5" key="1">
    <citation type="submission" date="2020-06" db="EMBL/GenBank/DDBJ databases">
        <title>Anoxygenic phototrophic Chloroflexota member uses a Type I reaction center.</title>
        <authorList>
            <person name="Tsuji J.M."/>
            <person name="Shaw N.A."/>
            <person name="Nagashima S."/>
            <person name="Venkiteswaran J."/>
            <person name="Schiff S.L."/>
            <person name="Hanada S."/>
            <person name="Tank M."/>
            <person name="Neufeld J.D."/>
        </authorList>
    </citation>
    <scope>NUCLEOTIDE SEQUENCE [LARGE SCALE GENOMIC DNA]</scope>
    <source>
        <strain evidence="3">L227-S17</strain>
    </source>
</reference>
<sequence>MKTDTALLVIDVQVGMFSDPAYPPYQGEALLANLSILIEKARSAGVPVIFIQHSDSSPEEPLWHENEGWQIHPAIAPRPGEAVVHKKTPDSFYETTLQLELEGLGIKHLVIAGMQTEFCVDTTTRQAFSRGYKITLVKDAHSTFDTFYLTAAQIINHHNNVLGGWFATVKETGEIAFSAA</sequence>
<dbReference type="SUPFAM" id="SSF52499">
    <property type="entry name" value="Isochorismatase-like hydrolases"/>
    <property type="match status" value="1"/>
</dbReference>
<dbReference type="CDD" id="cd01014">
    <property type="entry name" value="nicotinamidase_related"/>
    <property type="match status" value="1"/>
</dbReference>
<proteinExistence type="predicted"/>